<gene>
    <name evidence="1" type="ORF">SAMN05192534_1131</name>
</gene>
<name>A0A1G8FSF7_9BACI</name>
<sequence length="24" mass="2765">DYEVNKSLISPLNVEKLGFYLIPL</sequence>
<feature type="non-terminal residue" evidence="1">
    <location>
        <position position="1"/>
    </location>
</feature>
<keyword evidence="2" id="KW-1185">Reference proteome</keyword>
<protein>
    <submittedName>
        <fullName evidence="1">Uncharacterized protein</fullName>
    </submittedName>
</protein>
<dbReference type="Proteomes" id="UP000199163">
    <property type="component" value="Unassembled WGS sequence"/>
</dbReference>
<reference evidence="1 2" key="1">
    <citation type="submission" date="2016-10" db="EMBL/GenBank/DDBJ databases">
        <authorList>
            <person name="de Groot N.N."/>
        </authorList>
    </citation>
    <scope>NUCLEOTIDE SEQUENCE [LARGE SCALE GENOMIC DNA]</scope>
    <source>
        <strain evidence="1 2">DSM 21632</strain>
    </source>
</reference>
<accession>A0A1G8FSF7</accession>
<dbReference type="AlphaFoldDB" id="A0A1G8FSF7"/>
<organism evidence="1 2">
    <name type="scientific">Alteribacillus persepolensis</name>
    <dbReference type="NCBI Taxonomy" id="568899"/>
    <lineage>
        <taxon>Bacteria</taxon>
        <taxon>Bacillati</taxon>
        <taxon>Bacillota</taxon>
        <taxon>Bacilli</taxon>
        <taxon>Bacillales</taxon>
        <taxon>Bacillaceae</taxon>
        <taxon>Alteribacillus</taxon>
    </lineage>
</organism>
<proteinExistence type="predicted"/>
<evidence type="ECO:0000313" key="1">
    <source>
        <dbReference type="EMBL" id="SDH85065.1"/>
    </source>
</evidence>
<evidence type="ECO:0000313" key="2">
    <source>
        <dbReference type="Proteomes" id="UP000199163"/>
    </source>
</evidence>
<dbReference type="EMBL" id="FNDK01000013">
    <property type="protein sequence ID" value="SDH85065.1"/>
    <property type="molecule type" value="Genomic_DNA"/>
</dbReference>